<feature type="compositionally biased region" description="Basic and acidic residues" evidence="1">
    <location>
        <begin position="82"/>
        <end position="99"/>
    </location>
</feature>
<evidence type="ECO:0000256" key="1">
    <source>
        <dbReference type="SAM" id="MobiDB-lite"/>
    </source>
</evidence>
<reference evidence="2 3" key="1">
    <citation type="journal article" date="2021" name="Elife">
        <title>Chloroplast acquisition without the gene transfer in kleptoplastic sea slugs, Plakobranchus ocellatus.</title>
        <authorList>
            <person name="Maeda T."/>
            <person name="Takahashi S."/>
            <person name="Yoshida T."/>
            <person name="Shimamura S."/>
            <person name="Takaki Y."/>
            <person name="Nagai Y."/>
            <person name="Toyoda A."/>
            <person name="Suzuki Y."/>
            <person name="Arimoto A."/>
            <person name="Ishii H."/>
            <person name="Satoh N."/>
            <person name="Nishiyama T."/>
            <person name="Hasebe M."/>
            <person name="Maruyama T."/>
            <person name="Minagawa J."/>
            <person name="Obokata J."/>
            <person name="Shigenobu S."/>
        </authorList>
    </citation>
    <scope>NUCLEOTIDE SEQUENCE [LARGE SCALE GENOMIC DNA]</scope>
</reference>
<keyword evidence="3" id="KW-1185">Reference proteome</keyword>
<evidence type="ECO:0000313" key="3">
    <source>
        <dbReference type="Proteomes" id="UP000735302"/>
    </source>
</evidence>
<gene>
    <name evidence="2" type="ORF">PoB_006351600</name>
</gene>
<dbReference type="Proteomes" id="UP000735302">
    <property type="component" value="Unassembled WGS sequence"/>
</dbReference>
<protein>
    <submittedName>
        <fullName evidence="2">Uncharacterized protein</fullName>
    </submittedName>
</protein>
<organism evidence="2 3">
    <name type="scientific">Plakobranchus ocellatus</name>
    <dbReference type="NCBI Taxonomy" id="259542"/>
    <lineage>
        <taxon>Eukaryota</taxon>
        <taxon>Metazoa</taxon>
        <taxon>Spiralia</taxon>
        <taxon>Lophotrochozoa</taxon>
        <taxon>Mollusca</taxon>
        <taxon>Gastropoda</taxon>
        <taxon>Heterobranchia</taxon>
        <taxon>Euthyneura</taxon>
        <taxon>Panpulmonata</taxon>
        <taxon>Sacoglossa</taxon>
        <taxon>Placobranchoidea</taxon>
        <taxon>Plakobranchidae</taxon>
        <taxon>Plakobranchus</taxon>
    </lineage>
</organism>
<proteinExistence type="predicted"/>
<comment type="caution">
    <text evidence="2">The sequence shown here is derived from an EMBL/GenBank/DDBJ whole genome shotgun (WGS) entry which is preliminary data.</text>
</comment>
<sequence length="294" mass="32254">MGAYDLMPRKKAAVYHSSETLGTSSSDSSTSSRGSGSSSKSSTCSSSHPLPGCSNPGSLLDCGRSDPHINGQPVPHMTCNNDRNDGKGRTNGHHDELGTRYRPKAGKLKFEPQMLERLSTNVAVSVSDDRLNLLSNMGFCTNERSKSGDIYSKPSPQRYRDMRRLLPGQLRPYHSSDVRFASVLAASNSSHQFCTISSNSLFKSNTGLQGSLLSHLRMAALKYSRSSQLFMSDESEIVDDGYPGKRYRSSPDSFESGDLRHGKRFLHGLESRSKDVNLSEEDVTLSNVFQVSKN</sequence>
<evidence type="ECO:0000313" key="2">
    <source>
        <dbReference type="EMBL" id="GFO37011.1"/>
    </source>
</evidence>
<dbReference type="EMBL" id="BLXT01007159">
    <property type="protein sequence ID" value="GFO37011.1"/>
    <property type="molecule type" value="Genomic_DNA"/>
</dbReference>
<feature type="region of interest" description="Disordered" evidence="1">
    <location>
        <begin position="64"/>
        <end position="99"/>
    </location>
</feature>
<dbReference type="AlphaFoldDB" id="A0AAV4CYW7"/>
<feature type="region of interest" description="Disordered" evidence="1">
    <location>
        <begin position="1"/>
        <end position="51"/>
    </location>
</feature>
<name>A0AAV4CYW7_9GAST</name>
<feature type="compositionally biased region" description="Low complexity" evidence="1">
    <location>
        <begin position="17"/>
        <end position="47"/>
    </location>
</feature>
<accession>A0AAV4CYW7</accession>